<dbReference type="Gene3D" id="6.10.140.1910">
    <property type="match status" value="2"/>
</dbReference>
<evidence type="ECO:0000256" key="4">
    <source>
        <dbReference type="ARBA" id="ARBA00022538"/>
    </source>
</evidence>
<dbReference type="GO" id="GO:0008076">
    <property type="term" value="C:voltage-gated potassium channel complex"/>
    <property type="evidence" value="ECO:0007669"/>
    <property type="project" value="TreeGrafter"/>
</dbReference>
<feature type="compositionally biased region" description="Polar residues" evidence="14">
    <location>
        <begin position="902"/>
        <end position="919"/>
    </location>
</feature>
<dbReference type="FunFam" id="1.20.120.350:FF:000017">
    <property type="entry name" value="potassium voltage-gated channel subfamily KQT member 1"/>
    <property type="match status" value="1"/>
</dbReference>
<dbReference type="GO" id="GO:0005249">
    <property type="term" value="F:voltage-gated potassium channel activity"/>
    <property type="evidence" value="ECO:0007669"/>
    <property type="project" value="InterPro"/>
</dbReference>
<keyword evidence="12" id="KW-0407">Ion channel</keyword>
<feature type="transmembrane region" description="Helical" evidence="15">
    <location>
        <begin position="206"/>
        <end position="224"/>
    </location>
</feature>
<feature type="region of interest" description="Disordered" evidence="14">
    <location>
        <begin position="884"/>
        <end position="937"/>
    </location>
</feature>
<keyword evidence="2" id="KW-0813">Transport</keyword>
<evidence type="ECO:0000313" key="19">
    <source>
        <dbReference type="Proteomes" id="UP000585614"/>
    </source>
</evidence>
<comment type="catalytic activity">
    <reaction evidence="13">
        <text>K(+)(in) = K(+)(out)</text>
        <dbReference type="Rhea" id="RHEA:29463"/>
        <dbReference type="ChEBI" id="CHEBI:29103"/>
    </reaction>
</comment>
<dbReference type="InterPro" id="IPR003937">
    <property type="entry name" value="K_chnl_volt-dep_KCNQ"/>
</dbReference>
<gene>
    <name evidence="18" type="ORF">mRhiFer1_007223</name>
</gene>
<evidence type="ECO:0000256" key="2">
    <source>
        <dbReference type="ARBA" id="ARBA00022448"/>
    </source>
</evidence>
<accession>A0A7J7YRS1</accession>
<evidence type="ECO:0000256" key="14">
    <source>
        <dbReference type="SAM" id="MobiDB-lite"/>
    </source>
</evidence>
<evidence type="ECO:0000256" key="11">
    <source>
        <dbReference type="ARBA" id="ARBA00023136"/>
    </source>
</evidence>
<keyword evidence="8" id="KW-0630">Potassium</keyword>
<feature type="compositionally biased region" description="Polar residues" evidence="14">
    <location>
        <begin position="436"/>
        <end position="445"/>
    </location>
</feature>
<keyword evidence="11 15" id="KW-0472">Membrane</keyword>
<feature type="transmembrane region" description="Helical" evidence="15">
    <location>
        <begin position="160"/>
        <end position="185"/>
    </location>
</feature>
<evidence type="ECO:0000313" key="18">
    <source>
        <dbReference type="EMBL" id="KAF6364612.1"/>
    </source>
</evidence>
<reference evidence="18 19" key="1">
    <citation type="journal article" date="2020" name="Nature">
        <title>Six reference-quality genomes reveal evolution of bat adaptations.</title>
        <authorList>
            <person name="Jebb D."/>
            <person name="Huang Z."/>
            <person name="Pippel M."/>
            <person name="Hughes G.M."/>
            <person name="Lavrichenko K."/>
            <person name="Devanna P."/>
            <person name="Winkler S."/>
            <person name="Jermiin L.S."/>
            <person name="Skirmuntt E.C."/>
            <person name="Katzourakis A."/>
            <person name="Burkitt-Gray L."/>
            <person name="Ray D.A."/>
            <person name="Sullivan K.A.M."/>
            <person name="Roscito J.G."/>
            <person name="Kirilenko B.M."/>
            <person name="Davalos L.M."/>
            <person name="Corthals A.P."/>
            <person name="Power M.L."/>
            <person name="Jones G."/>
            <person name="Ransome R.D."/>
            <person name="Dechmann D.K.N."/>
            <person name="Locatelli A.G."/>
            <person name="Puechmaille S.J."/>
            <person name="Fedrigo O."/>
            <person name="Jarvis E.D."/>
            <person name="Hiller M."/>
            <person name="Vernes S.C."/>
            <person name="Myers E.W."/>
            <person name="Teeling E.C."/>
        </authorList>
    </citation>
    <scope>NUCLEOTIDE SEQUENCE [LARGE SCALE GENOMIC DNA]</scope>
    <source>
        <strain evidence="18">MRhiFer1</strain>
        <tissue evidence="18">Lung</tissue>
    </source>
</reference>
<dbReference type="InterPro" id="IPR013821">
    <property type="entry name" value="K_chnl_volt-dep_KCNQ_C"/>
</dbReference>
<proteinExistence type="predicted"/>
<evidence type="ECO:0000256" key="12">
    <source>
        <dbReference type="ARBA" id="ARBA00023303"/>
    </source>
</evidence>
<evidence type="ECO:0000259" key="17">
    <source>
        <dbReference type="Pfam" id="PF03520"/>
    </source>
</evidence>
<protein>
    <submittedName>
        <fullName evidence="18">Potassium voltage-gated channel subfamily Q member 5</fullName>
    </submittedName>
</protein>
<comment type="caution">
    <text evidence="18">The sequence shown here is derived from an EMBL/GenBank/DDBJ whole genome shotgun (WGS) entry which is preliminary data.</text>
</comment>
<keyword evidence="9 15" id="KW-1133">Transmembrane helix</keyword>
<dbReference type="Pfam" id="PF03520">
    <property type="entry name" value="KCNQ_channel"/>
    <property type="match status" value="1"/>
</dbReference>
<keyword evidence="6" id="KW-0631">Potassium channel</keyword>
<evidence type="ECO:0000256" key="15">
    <source>
        <dbReference type="SAM" id="Phobius"/>
    </source>
</evidence>
<evidence type="ECO:0000256" key="1">
    <source>
        <dbReference type="ARBA" id="ARBA00004651"/>
    </source>
</evidence>
<dbReference type="SUPFAM" id="SSF81324">
    <property type="entry name" value="Voltage-gated potassium channels"/>
    <property type="match status" value="1"/>
</dbReference>
<dbReference type="Gene3D" id="1.10.287.70">
    <property type="match status" value="1"/>
</dbReference>
<keyword evidence="4" id="KW-0633">Potassium transport</keyword>
<name>A0A7J7YRS1_RHIFE</name>
<keyword evidence="3" id="KW-1003">Cell membrane</keyword>
<keyword evidence="10" id="KW-0406">Ion transport</keyword>
<feature type="domain" description="Potassium channel voltage dependent KCNQ C-terminal" evidence="17">
    <location>
        <begin position="452"/>
        <end position="639"/>
    </location>
</feature>
<comment type="subcellular location">
    <subcellularLocation>
        <location evidence="1">Cell membrane</location>
        <topology evidence="1">Multi-pass membrane protein</topology>
    </subcellularLocation>
</comment>
<keyword evidence="7" id="KW-0851">Voltage-gated channel</keyword>
<feature type="region of interest" description="Disordered" evidence="14">
    <location>
        <begin position="409"/>
        <end position="470"/>
    </location>
</feature>
<dbReference type="Pfam" id="PF00520">
    <property type="entry name" value="Ion_trans"/>
    <property type="match status" value="1"/>
</dbReference>
<evidence type="ECO:0000256" key="10">
    <source>
        <dbReference type="ARBA" id="ARBA00023065"/>
    </source>
</evidence>
<evidence type="ECO:0000256" key="9">
    <source>
        <dbReference type="ARBA" id="ARBA00022989"/>
    </source>
</evidence>
<evidence type="ECO:0000256" key="7">
    <source>
        <dbReference type="ARBA" id="ARBA00022882"/>
    </source>
</evidence>
<dbReference type="PANTHER" id="PTHR47735:SF8">
    <property type="entry name" value="POTASSIUM VOLTAGE-GATED CHANNEL SUBFAMILY KQT MEMBER 5"/>
    <property type="match status" value="1"/>
</dbReference>
<dbReference type="PRINTS" id="PR00169">
    <property type="entry name" value="KCHANNEL"/>
</dbReference>
<dbReference type="Proteomes" id="UP000585614">
    <property type="component" value="Unassembled WGS sequence"/>
</dbReference>
<feature type="transmembrane region" description="Helical" evidence="15">
    <location>
        <begin position="129"/>
        <end position="154"/>
    </location>
</feature>
<dbReference type="PANTHER" id="PTHR47735">
    <property type="entry name" value="POTASSIUM VOLTAGE-GATED CHANNEL SUBFAMILY KQT MEMBER 4"/>
    <property type="match status" value="1"/>
</dbReference>
<evidence type="ECO:0000256" key="6">
    <source>
        <dbReference type="ARBA" id="ARBA00022826"/>
    </source>
</evidence>
<feature type="transmembrane region" description="Helical" evidence="15">
    <location>
        <begin position="274"/>
        <end position="292"/>
    </location>
</feature>
<evidence type="ECO:0000256" key="5">
    <source>
        <dbReference type="ARBA" id="ARBA00022692"/>
    </source>
</evidence>
<feature type="domain" description="Ion transport" evidence="16">
    <location>
        <begin position="138"/>
        <end position="360"/>
    </location>
</feature>
<evidence type="ECO:0000259" key="16">
    <source>
        <dbReference type="Pfam" id="PF00520"/>
    </source>
</evidence>
<sequence>MPRHHAGEEGGAAGLWVKSGAAAAAGGGRLGSGMKDVESGRGRVLLNSAAARGDGLLLLGTRAAALGGGGGGGGGGLRESRRGKQGARMSLLGKPLSYTSSQSCRRNVKYRRVQNYLYNVLERPRGWAFIYHAFIFPFFLLVFGCLILSVFSTIPEHTKLASSCLLILEFVMIVVFGLEFIIRIWSAGCCCRYRGWQGRLRFARKPFCVIDTIVLIASIAVVSAKTQGNIFATSALRSLRFLQILRMVRMDRRGGTWKLLGSVVYAHSKELITAWYIGFLVLIFSSFLVYLVEKDANKEFSTYADALWWGTITLTTIGYGDKTPLTWLGRLLSAGFALLGISFFALPAGILGSGFALKVQEQHRQKHFEKRRNPAANLIQCVWRSYAADEKSVSIATWKPHLKALHTCSPTKKEQGEASSSQKLSFKERVRMASPRGQSIKSRQASVGDRRSPSTDITAEGSPTKVQKSWSFNDRTRFRPSLRLKSSQPKPVIDADTALGTDDVYDEKGCQCDVSVEDLTPPLKTVIRAIRIMKFHVAKRKFKETLRPYDVKDVIEQYSAGHLDMLCRIKSLQTRVDQILGKGQITSDKKSREKITAEHETTDDLSMLGRVVKVEKQVQSIESKLDCLLDIYQQVLRKGSASALTLASFQIPPFECEQTSDYQSPVDSKDLSSSAQNSGCLTRSASANISRGLQFILTPNEFSAQTFYALSPPMHTQATQVPMSQSDGSAASATNNIANQINAAPKPAAPTTLQIPPPLPAIKHLPRPETLHPNPAGLQESISDVTTCLVASKENVQVAQSSLTKDRSLRKSFDMGGETLLSVHPVVPKDLGKSLSVQNLIRSTEELNIQLSGSESSGSRGSQDFYPKWRESKLFITDEEVGLEETETDTFDAMPQPARETASASDSLRTGRSQSSQSICKAGESPDALSLPHVKLK</sequence>
<evidence type="ECO:0000256" key="13">
    <source>
        <dbReference type="ARBA" id="ARBA00034430"/>
    </source>
</evidence>
<dbReference type="PRINTS" id="PR01459">
    <property type="entry name" value="KCNQCHANNEL"/>
</dbReference>
<evidence type="ECO:0000256" key="8">
    <source>
        <dbReference type="ARBA" id="ARBA00022958"/>
    </source>
</evidence>
<keyword evidence="5 15" id="KW-0812">Transmembrane</keyword>
<organism evidence="18 19">
    <name type="scientific">Rhinolophus ferrumequinum</name>
    <name type="common">Greater horseshoe bat</name>
    <dbReference type="NCBI Taxonomy" id="59479"/>
    <lineage>
        <taxon>Eukaryota</taxon>
        <taxon>Metazoa</taxon>
        <taxon>Chordata</taxon>
        <taxon>Craniata</taxon>
        <taxon>Vertebrata</taxon>
        <taxon>Euteleostomi</taxon>
        <taxon>Mammalia</taxon>
        <taxon>Eutheria</taxon>
        <taxon>Laurasiatheria</taxon>
        <taxon>Chiroptera</taxon>
        <taxon>Yinpterochiroptera</taxon>
        <taxon>Rhinolophoidea</taxon>
        <taxon>Rhinolophidae</taxon>
        <taxon>Rhinolophinae</taxon>
        <taxon>Rhinolophus</taxon>
    </lineage>
</organism>
<evidence type="ECO:0000256" key="3">
    <source>
        <dbReference type="ARBA" id="ARBA00022475"/>
    </source>
</evidence>
<feature type="transmembrane region" description="Helical" evidence="15">
    <location>
        <begin position="331"/>
        <end position="357"/>
    </location>
</feature>
<dbReference type="FunFam" id="1.10.287.70:FF:000016">
    <property type="entry name" value="Putative potassium voltage-gated channel subfamily KQT member 2"/>
    <property type="match status" value="1"/>
</dbReference>
<dbReference type="AlphaFoldDB" id="A0A7J7YRS1"/>
<dbReference type="InterPro" id="IPR005821">
    <property type="entry name" value="Ion_trans_dom"/>
</dbReference>
<dbReference type="EMBL" id="JACAGC010000005">
    <property type="protein sequence ID" value="KAF6364612.1"/>
    <property type="molecule type" value="Genomic_DNA"/>
</dbReference>